<dbReference type="Pfam" id="PF00512">
    <property type="entry name" value="HisKA"/>
    <property type="match status" value="1"/>
</dbReference>
<evidence type="ECO:0000313" key="18">
    <source>
        <dbReference type="Proteomes" id="UP000319576"/>
    </source>
</evidence>
<feature type="domain" description="Histidine kinase" evidence="15">
    <location>
        <begin position="350"/>
        <end position="572"/>
    </location>
</feature>
<evidence type="ECO:0000256" key="3">
    <source>
        <dbReference type="ARBA" id="ARBA00012438"/>
    </source>
</evidence>
<dbReference type="PROSITE" id="PS50109">
    <property type="entry name" value="HIS_KIN"/>
    <property type="match status" value="1"/>
</dbReference>
<dbReference type="EC" id="2.7.13.3" evidence="3"/>
<evidence type="ECO:0000256" key="7">
    <source>
        <dbReference type="ARBA" id="ARBA00022777"/>
    </source>
</evidence>
<dbReference type="InterPro" id="IPR003594">
    <property type="entry name" value="HATPase_dom"/>
</dbReference>
<protein>
    <recommendedName>
        <fullName evidence="3">histidine kinase</fullName>
        <ecNumber evidence="3">2.7.13.3</ecNumber>
    </recommendedName>
</protein>
<evidence type="ECO:0000256" key="6">
    <source>
        <dbReference type="ARBA" id="ARBA00022741"/>
    </source>
</evidence>
<keyword evidence="4 12" id="KW-0597">Phosphoprotein</keyword>
<dbReference type="CDD" id="cd17574">
    <property type="entry name" value="REC_OmpR"/>
    <property type="match status" value="1"/>
</dbReference>
<dbReference type="GO" id="GO:0005524">
    <property type="term" value="F:ATP binding"/>
    <property type="evidence" value="ECO:0007669"/>
    <property type="project" value="UniProtKB-KW"/>
</dbReference>
<dbReference type="FunFam" id="3.30.565.10:FF:000010">
    <property type="entry name" value="Sensor histidine kinase RcsC"/>
    <property type="match status" value="1"/>
</dbReference>
<organism evidence="17 18">
    <name type="scientific">Urbifossiella limnaea</name>
    <dbReference type="NCBI Taxonomy" id="2528023"/>
    <lineage>
        <taxon>Bacteria</taxon>
        <taxon>Pseudomonadati</taxon>
        <taxon>Planctomycetota</taxon>
        <taxon>Planctomycetia</taxon>
        <taxon>Gemmatales</taxon>
        <taxon>Gemmataceae</taxon>
        <taxon>Urbifossiella</taxon>
    </lineage>
</organism>
<evidence type="ECO:0000256" key="1">
    <source>
        <dbReference type="ARBA" id="ARBA00000085"/>
    </source>
</evidence>
<keyword evidence="5 17" id="KW-0808">Transferase</keyword>
<accession>A0A517XL84</accession>
<dbReference type="PRINTS" id="PR00344">
    <property type="entry name" value="BCTRLSENSOR"/>
</dbReference>
<evidence type="ECO:0000259" key="16">
    <source>
        <dbReference type="PROSITE" id="PS50110"/>
    </source>
</evidence>
<evidence type="ECO:0000256" key="9">
    <source>
        <dbReference type="ARBA" id="ARBA00023012"/>
    </source>
</evidence>
<dbReference type="Gene3D" id="1.10.287.130">
    <property type="match status" value="1"/>
</dbReference>
<dbReference type="CDD" id="cd16922">
    <property type="entry name" value="HATPase_EvgS-ArcB-TorS-like"/>
    <property type="match status" value="1"/>
</dbReference>
<dbReference type="SUPFAM" id="SSF47384">
    <property type="entry name" value="Homodimeric domain of signal transducing histidine kinase"/>
    <property type="match status" value="1"/>
</dbReference>
<keyword evidence="14" id="KW-1133">Transmembrane helix</keyword>
<feature type="transmembrane region" description="Helical" evidence="14">
    <location>
        <begin position="176"/>
        <end position="198"/>
    </location>
</feature>
<feature type="transmembrane region" description="Helical" evidence="14">
    <location>
        <begin position="68"/>
        <end position="86"/>
    </location>
</feature>
<comment type="subcellular location">
    <subcellularLocation>
        <location evidence="2">Membrane</location>
    </subcellularLocation>
</comment>
<dbReference type="SUPFAM" id="SSF55874">
    <property type="entry name" value="ATPase domain of HSP90 chaperone/DNA topoisomerase II/histidine kinase"/>
    <property type="match status" value="1"/>
</dbReference>
<evidence type="ECO:0000256" key="10">
    <source>
        <dbReference type="ARBA" id="ARBA00023136"/>
    </source>
</evidence>
<feature type="domain" description="Response regulatory" evidence="16">
    <location>
        <begin position="596"/>
        <end position="709"/>
    </location>
</feature>
<dbReference type="GO" id="GO:0009927">
    <property type="term" value="F:histidine phosphotransfer kinase activity"/>
    <property type="evidence" value="ECO:0007669"/>
    <property type="project" value="TreeGrafter"/>
</dbReference>
<feature type="transmembrane region" description="Helical" evidence="14">
    <location>
        <begin position="148"/>
        <end position="169"/>
    </location>
</feature>
<feature type="transmembrane region" description="Helical" evidence="14">
    <location>
        <begin position="210"/>
        <end position="229"/>
    </location>
</feature>
<keyword evidence="11" id="KW-0131">Cell cycle</keyword>
<feature type="modified residue" description="4-aspartylphosphate" evidence="12">
    <location>
        <position position="764"/>
    </location>
</feature>
<dbReference type="InterPro" id="IPR036097">
    <property type="entry name" value="HisK_dim/P_sf"/>
</dbReference>
<keyword evidence="7 17" id="KW-0418">Kinase</keyword>
<dbReference type="SMART" id="SM00388">
    <property type="entry name" value="HisKA"/>
    <property type="match status" value="1"/>
</dbReference>
<feature type="domain" description="Response regulatory" evidence="16">
    <location>
        <begin position="715"/>
        <end position="838"/>
    </location>
</feature>
<dbReference type="SUPFAM" id="SSF52172">
    <property type="entry name" value="CheY-like"/>
    <property type="match status" value="2"/>
</dbReference>
<dbReference type="KEGG" id="uli:ETAA1_01480"/>
<reference evidence="17 18" key="1">
    <citation type="submission" date="2019-02" db="EMBL/GenBank/DDBJ databases">
        <title>Deep-cultivation of Planctomycetes and their phenomic and genomic characterization uncovers novel biology.</title>
        <authorList>
            <person name="Wiegand S."/>
            <person name="Jogler M."/>
            <person name="Boedeker C."/>
            <person name="Pinto D."/>
            <person name="Vollmers J."/>
            <person name="Rivas-Marin E."/>
            <person name="Kohn T."/>
            <person name="Peeters S.H."/>
            <person name="Heuer A."/>
            <person name="Rast P."/>
            <person name="Oberbeckmann S."/>
            <person name="Bunk B."/>
            <person name="Jeske O."/>
            <person name="Meyerdierks A."/>
            <person name="Storesund J.E."/>
            <person name="Kallscheuer N."/>
            <person name="Luecker S."/>
            <person name="Lage O.M."/>
            <person name="Pohl T."/>
            <person name="Merkel B.J."/>
            <person name="Hornburger P."/>
            <person name="Mueller R.-W."/>
            <person name="Bruemmer F."/>
            <person name="Labrenz M."/>
            <person name="Spormann A.M."/>
            <person name="Op den Camp H."/>
            <person name="Overmann J."/>
            <person name="Amann R."/>
            <person name="Jetten M.S.M."/>
            <person name="Mascher T."/>
            <person name="Medema M.H."/>
            <person name="Devos D.P."/>
            <person name="Kaster A.-K."/>
            <person name="Ovreas L."/>
            <person name="Rohde M."/>
            <person name="Galperin M.Y."/>
            <person name="Jogler C."/>
        </authorList>
    </citation>
    <scope>NUCLEOTIDE SEQUENCE [LARGE SCALE GENOMIC DNA]</scope>
    <source>
        <strain evidence="17 18">ETA_A1</strain>
    </source>
</reference>
<evidence type="ECO:0000259" key="15">
    <source>
        <dbReference type="PROSITE" id="PS50109"/>
    </source>
</evidence>
<evidence type="ECO:0000256" key="5">
    <source>
        <dbReference type="ARBA" id="ARBA00022679"/>
    </source>
</evidence>
<dbReference type="InterPro" id="IPR005467">
    <property type="entry name" value="His_kinase_dom"/>
</dbReference>
<dbReference type="PANTHER" id="PTHR43047:SF72">
    <property type="entry name" value="OSMOSENSING HISTIDINE PROTEIN KINASE SLN1"/>
    <property type="match status" value="1"/>
</dbReference>
<evidence type="ECO:0000256" key="13">
    <source>
        <dbReference type="SAM" id="MobiDB-lite"/>
    </source>
</evidence>
<feature type="region of interest" description="Disordered" evidence="13">
    <location>
        <begin position="1"/>
        <end position="24"/>
    </location>
</feature>
<dbReference type="PROSITE" id="PS50110">
    <property type="entry name" value="RESPONSE_REGULATORY"/>
    <property type="match status" value="2"/>
</dbReference>
<feature type="transmembrane region" description="Helical" evidence="14">
    <location>
        <begin position="291"/>
        <end position="309"/>
    </location>
</feature>
<dbReference type="Pfam" id="PF02518">
    <property type="entry name" value="HATPase_c"/>
    <property type="match status" value="1"/>
</dbReference>
<dbReference type="Gene3D" id="3.40.50.2300">
    <property type="match status" value="2"/>
</dbReference>
<dbReference type="SMART" id="SM00387">
    <property type="entry name" value="HATPase_c"/>
    <property type="match status" value="1"/>
</dbReference>
<feature type="modified residue" description="4-aspartylphosphate" evidence="12">
    <location>
        <position position="645"/>
    </location>
</feature>
<dbReference type="InterPro" id="IPR003661">
    <property type="entry name" value="HisK_dim/P_dom"/>
</dbReference>
<feature type="transmembrane region" description="Helical" evidence="14">
    <location>
        <begin position="37"/>
        <end position="56"/>
    </location>
</feature>
<sequence length="842" mass="89180">MSEADEAGPRACGPAPTGFPAVEPPDPVRTCRRVTRVGGAVGAAVGLLCLAGWWFALGPLGQRDSYYTLAPSVSLGFVLIAAAVLARVQRPTCPRARAVAAGVAALAVVWGVVRIAQALAGRADHETTEYRLLEAFWRVGAAGPGDAVMSPITAANFALAGVALALLSWAHPRTRAAAAALAALVVTVNALLLVDYALGAELVYRSTVFISVQTGLAWVFLGAALMAAAGPDRWPLRRVVGAASTEARLLRAFLPVTLAALLVASALHNLTYGTTSQDPLVAKHYQPLVCALWTVVTAGVVAAVVVRFARGIARQLDRAEAERCRVLDELRAARDAADASNRAKSQFLANMSHELRTPLNAVIGYSELLADAAGDDGRSEYLPDLGKIHAAGKHLLTLINDILDLSKIEAGRVTLAPEAVDVPALVATAATTIRPLVEKNGNTFVVDCPAGAGELTADPTRVRQCLYNLLGNAGKFTDRGEVRLEVAREERGGAGWVVFRVRDTGIGMTPEQLGRIFQPFVQADLSTTRKYGGTGLGLTITRKLARMMGGEVRVASEAGRGTEFTLELPARPAAAPALTAAPVAAAALPRPGVGNTVVAVDDDPAVLDILTRYLTGEGYRVVAVPRGADAVRVCREVRPAAVTLDVMMPEVDGWSVLAALKADPELAGIPVIMLTIVEDRSLGHALGAADYLFKPVDPGRLLATVRRHAPARRGLALMVEDDGPTREIVRRMLESDGWAVAEAGNGREALACVGRAKPGLIVLDLMMPEMDGFEFLTELQRHPDWRSIPVMVVTAKDLTPEDRGFLNGSLMLSGAGRRVLQKGAFSREDLLREVRDLLAVRV</sequence>
<gene>
    <name evidence="17" type="primary">luxQ_1</name>
    <name evidence="17" type="ORF">ETAA1_01480</name>
</gene>
<keyword evidence="18" id="KW-1185">Reference proteome</keyword>
<dbReference type="InterPro" id="IPR004358">
    <property type="entry name" value="Sig_transdc_His_kin-like_C"/>
</dbReference>
<dbReference type="InterPro" id="IPR001789">
    <property type="entry name" value="Sig_transdc_resp-reg_receiver"/>
</dbReference>
<dbReference type="FunFam" id="1.10.287.130:FF:000038">
    <property type="entry name" value="Sensory transduction histidine kinase"/>
    <property type="match status" value="1"/>
</dbReference>
<evidence type="ECO:0000256" key="14">
    <source>
        <dbReference type="SAM" id="Phobius"/>
    </source>
</evidence>
<feature type="transmembrane region" description="Helical" evidence="14">
    <location>
        <begin position="98"/>
        <end position="120"/>
    </location>
</feature>
<evidence type="ECO:0000256" key="8">
    <source>
        <dbReference type="ARBA" id="ARBA00022840"/>
    </source>
</evidence>
<name>A0A517XL84_9BACT</name>
<dbReference type="SMART" id="SM00448">
    <property type="entry name" value="REC"/>
    <property type="match status" value="2"/>
</dbReference>
<evidence type="ECO:0000256" key="4">
    <source>
        <dbReference type="ARBA" id="ARBA00022553"/>
    </source>
</evidence>
<evidence type="ECO:0000313" key="17">
    <source>
        <dbReference type="EMBL" id="QDU18264.1"/>
    </source>
</evidence>
<keyword evidence="9" id="KW-0902">Two-component regulatory system</keyword>
<comment type="catalytic activity">
    <reaction evidence="1">
        <text>ATP + protein L-histidine = ADP + protein N-phospho-L-histidine.</text>
        <dbReference type="EC" id="2.7.13.3"/>
    </reaction>
</comment>
<dbReference type="AlphaFoldDB" id="A0A517XL84"/>
<dbReference type="RefSeq" id="WP_145233418.1">
    <property type="nucleotide sequence ID" value="NZ_CP036273.1"/>
</dbReference>
<dbReference type="Gene3D" id="3.30.565.10">
    <property type="entry name" value="Histidine kinase-like ATPase, C-terminal domain"/>
    <property type="match status" value="1"/>
</dbReference>
<dbReference type="CDD" id="cd00082">
    <property type="entry name" value="HisKA"/>
    <property type="match status" value="1"/>
</dbReference>
<keyword evidence="8" id="KW-0067">ATP-binding</keyword>
<proteinExistence type="predicted"/>
<feature type="transmembrane region" description="Helical" evidence="14">
    <location>
        <begin position="249"/>
        <end position="271"/>
    </location>
</feature>
<dbReference type="Pfam" id="PF00072">
    <property type="entry name" value="Response_reg"/>
    <property type="match status" value="2"/>
</dbReference>
<keyword evidence="10 14" id="KW-0472">Membrane</keyword>
<evidence type="ECO:0000256" key="2">
    <source>
        <dbReference type="ARBA" id="ARBA00004370"/>
    </source>
</evidence>
<keyword evidence="14" id="KW-0812">Transmembrane</keyword>
<evidence type="ECO:0000256" key="12">
    <source>
        <dbReference type="PROSITE-ProRule" id="PRU00169"/>
    </source>
</evidence>
<dbReference type="InterPro" id="IPR036890">
    <property type="entry name" value="HATPase_C_sf"/>
</dbReference>
<keyword evidence="6" id="KW-0547">Nucleotide-binding</keyword>
<evidence type="ECO:0000256" key="11">
    <source>
        <dbReference type="ARBA" id="ARBA00023306"/>
    </source>
</evidence>
<dbReference type="InterPro" id="IPR011006">
    <property type="entry name" value="CheY-like_superfamily"/>
</dbReference>
<dbReference type="Proteomes" id="UP000319576">
    <property type="component" value="Chromosome"/>
</dbReference>
<dbReference type="OrthoDB" id="9762493at2"/>
<dbReference type="GO" id="GO:0000155">
    <property type="term" value="F:phosphorelay sensor kinase activity"/>
    <property type="evidence" value="ECO:0007669"/>
    <property type="project" value="InterPro"/>
</dbReference>
<dbReference type="GO" id="GO:0005886">
    <property type="term" value="C:plasma membrane"/>
    <property type="evidence" value="ECO:0007669"/>
    <property type="project" value="TreeGrafter"/>
</dbReference>
<dbReference type="PANTHER" id="PTHR43047">
    <property type="entry name" value="TWO-COMPONENT HISTIDINE PROTEIN KINASE"/>
    <property type="match status" value="1"/>
</dbReference>
<dbReference type="EMBL" id="CP036273">
    <property type="protein sequence ID" value="QDU18264.1"/>
    <property type="molecule type" value="Genomic_DNA"/>
</dbReference>